<sequence length="253" mass="28668">MKVYTCSFAHFSNPGISDHSPAITSILPSPRTSNKPFQFFDFIADHPQFLAVVQKVWRRVIIGNPMYCVCEKLKLLLGEFKLINSRDFSDVSARVVDLRQHLDTLQHALSSHNPIPSLISQEKVVFKQLFTMLRAEESLAKQKSRIQWLKLGDQCTSYFFKSVTNARNRNKITSLVLEDGSITHDIDVIKSNFVNIYTNLLGSAHPDAYQVLLTRLLTAKCRSYKDLATLIATLYGWCQLLSSSLHAMADCVL</sequence>
<reference evidence="1" key="1">
    <citation type="submission" date="2022-02" db="EMBL/GenBank/DDBJ databases">
        <title>Plant Genome Project.</title>
        <authorList>
            <person name="Zhang R.-G."/>
        </authorList>
    </citation>
    <scope>NUCLEOTIDE SEQUENCE</scope>
    <source>
        <strain evidence="1">AT1</strain>
    </source>
</reference>
<name>A0ACC0P3X9_RHOML</name>
<comment type="caution">
    <text evidence="1">The sequence shown here is derived from an EMBL/GenBank/DDBJ whole genome shotgun (WGS) entry which is preliminary data.</text>
</comment>
<organism evidence="1 2">
    <name type="scientific">Rhododendron molle</name>
    <name type="common">Chinese azalea</name>
    <name type="synonym">Azalea mollis</name>
    <dbReference type="NCBI Taxonomy" id="49168"/>
    <lineage>
        <taxon>Eukaryota</taxon>
        <taxon>Viridiplantae</taxon>
        <taxon>Streptophyta</taxon>
        <taxon>Embryophyta</taxon>
        <taxon>Tracheophyta</taxon>
        <taxon>Spermatophyta</taxon>
        <taxon>Magnoliopsida</taxon>
        <taxon>eudicotyledons</taxon>
        <taxon>Gunneridae</taxon>
        <taxon>Pentapetalae</taxon>
        <taxon>asterids</taxon>
        <taxon>Ericales</taxon>
        <taxon>Ericaceae</taxon>
        <taxon>Ericoideae</taxon>
        <taxon>Rhodoreae</taxon>
        <taxon>Rhododendron</taxon>
    </lineage>
</organism>
<dbReference type="EMBL" id="CM046391">
    <property type="protein sequence ID" value="KAI8560175.1"/>
    <property type="molecule type" value="Genomic_DNA"/>
</dbReference>
<dbReference type="Proteomes" id="UP001062846">
    <property type="component" value="Chromosome 4"/>
</dbReference>
<protein>
    <submittedName>
        <fullName evidence="1">Uncharacterized protein</fullName>
    </submittedName>
</protein>
<keyword evidence="2" id="KW-1185">Reference proteome</keyword>
<proteinExistence type="predicted"/>
<accession>A0ACC0P3X9</accession>
<evidence type="ECO:0000313" key="2">
    <source>
        <dbReference type="Proteomes" id="UP001062846"/>
    </source>
</evidence>
<evidence type="ECO:0000313" key="1">
    <source>
        <dbReference type="EMBL" id="KAI8560175.1"/>
    </source>
</evidence>
<gene>
    <name evidence="1" type="ORF">RHMOL_Rhmol04G0235700</name>
</gene>